<dbReference type="Gene3D" id="3.30.2260.10">
    <property type="entry name" value="Enhancer of rudimentary"/>
    <property type="match status" value="1"/>
</dbReference>
<dbReference type="OMA" id="ESRTWSD"/>
<sequence length="105" mass="12180">MPRHTIILIQPTNKSSRTFYDFESVTRAMSAICEMYEKELSLNRTGGNIRYGVTDLHNFIDKFSDFSCLVFVAKIGGYVPHGKEWIKERILSYLQEIAQPNSRMK</sequence>
<evidence type="ECO:0000313" key="3">
    <source>
        <dbReference type="Proteomes" id="UP001149090"/>
    </source>
</evidence>
<reference evidence="2" key="1">
    <citation type="submission" date="2022-10" db="EMBL/GenBank/DDBJ databases">
        <title>Novel sulphate-reducing endosymbionts in the free-living metamonad Anaeramoeba.</title>
        <authorList>
            <person name="Jerlstrom-Hultqvist J."/>
            <person name="Cepicka I."/>
            <person name="Gallot-Lavallee L."/>
            <person name="Salas-Leiva D."/>
            <person name="Curtis B.A."/>
            <person name="Zahonova K."/>
            <person name="Pipaliya S."/>
            <person name="Dacks J."/>
            <person name="Roger A.J."/>
        </authorList>
    </citation>
    <scope>NUCLEOTIDE SEQUENCE</scope>
    <source>
        <strain evidence="2">BMAN</strain>
    </source>
</reference>
<dbReference type="EMBL" id="JAPDFW010000114">
    <property type="protein sequence ID" value="KAJ5068469.1"/>
    <property type="molecule type" value="Genomic_DNA"/>
</dbReference>
<comment type="similarity">
    <text evidence="1">Belongs to the E(R) family.</text>
</comment>
<name>A0A9Q0R5Z4_ANAIG</name>
<dbReference type="Pfam" id="PF01133">
    <property type="entry name" value="ER"/>
    <property type="match status" value="1"/>
</dbReference>
<keyword evidence="3" id="KW-1185">Reference proteome</keyword>
<evidence type="ECO:0000313" key="2">
    <source>
        <dbReference type="EMBL" id="KAJ5068469.1"/>
    </source>
</evidence>
<protein>
    <submittedName>
        <fullName evidence="2">Enhancer of rudimentary erh</fullName>
    </submittedName>
</protein>
<accession>A0A9Q0R5Z4</accession>
<dbReference type="InterPro" id="IPR000781">
    <property type="entry name" value="ERH"/>
</dbReference>
<dbReference type="OrthoDB" id="7887808at2759"/>
<evidence type="ECO:0000256" key="1">
    <source>
        <dbReference type="ARBA" id="ARBA00007491"/>
    </source>
</evidence>
<dbReference type="AlphaFoldDB" id="A0A9Q0R5Z4"/>
<proteinExistence type="inferred from homology"/>
<dbReference type="PANTHER" id="PTHR12373:SF0">
    <property type="entry name" value="ENHANCER OF RUDIMENTARY HOMOLOG"/>
    <property type="match status" value="1"/>
</dbReference>
<gene>
    <name evidence="2" type="ORF">M0811_02402</name>
</gene>
<dbReference type="Proteomes" id="UP001149090">
    <property type="component" value="Unassembled WGS sequence"/>
</dbReference>
<dbReference type="SUPFAM" id="SSF143875">
    <property type="entry name" value="ERH-like"/>
    <property type="match status" value="1"/>
</dbReference>
<organism evidence="2 3">
    <name type="scientific">Anaeramoeba ignava</name>
    <name type="common">Anaerobic marine amoeba</name>
    <dbReference type="NCBI Taxonomy" id="1746090"/>
    <lineage>
        <taxon>Eukaryota</taxon>
        <taxon>Metamonada</taxon>
        <taxon>Anaeramoebidae</taxon>
        <taxon>Anaeramoeba</taxon>
    </lineage>
</organism>
<dbReference type="PANTHER" id="PTHR12373">
    <property type="entry name" value="ENHANCER OF RUDIMENTARY ERH"/>
    <property type="match status" value="1"/>
</dbReference>
<dbReference type="InterPro" id="IPR035912">
    <property type="entry name" value="EHR_sf"/>
</dbReference>
<comment type="caution">
    <text evidence="2">The sequence shown here is derived from an EMBL/GenBank/DDBJ whole genome shotgun (WGS) entry which is preliminary data.</text>
</comment>